<evidence type="ECO:0000256" key="1">
    <source>
        <dbReference type="SAM" id="MobiDB-lite"/>
    </source>
</evidence>
<dbReference type="GeneID" id="87812636"/>
<name>A0AAF0YGJ1_9TREE</name>
<feature type="compositionally biased region" description="Basic residues" evidence="1">
    <location>
        <begin position="124"/>
        <end position="137"/>
    </location>
</feature>
<organism evidence="2 3">
    <name type="scientific">Vanrija pseudolonga</name>
    <dbReference type="NCBI Taxonomy" id="143232"/>
    <lineage>
        <taxon>Eukaryota</taxon>
        <taxon>Fungi</taxon>
        <taxon>Dikarya</taxon>
        <taxon>Basidiomycota</taxon>
        <taxon>Agaricomycotina</taxon>
        <taxon>Tremellomycetes</taxon>
        <taxon>Trichosporonales</taxon>
        <taxon>Trichosporonaceae</taxon>
        <taxon>Vanrija</taxon>
    </lineage>
</organism>
<gene>
    <name evidence="2" type="ORF">LOC62_07G009475</name>
</gene>
<sequence>MRPQHSKSNWAGPKHLEEFADWVNHWPVNAFTGPVDKLKASLDGLFTRDAFAAKLKITMDPYLSTRNETNTPCPDDCKCCNCAHIRKFFVGHPFTPGDFAEWKEGFDTAVAARKAKAEKAAERKKAKRAAQKARKKAAAAAASESDGDGDDEESVSPSGEADRITTTAVAPRLAPDTNTKPTAAHKPGTASFHASAEHMLARLLDTNYLCPLCSPCTALICKKKHFGLPNDAAHDHWDGLH</sequence>
<feature type="compositionally biased region" description="Acidic residues" evidence="1">
    <location>
        <begin position="145"/>
        <end position="154"/>
    </location>
</feature>
<reference evidence="2" key="1">
    <citation type="submission" date="2023-10" db="EMBL/GenBank/DDBJ databases">
        <authorList>
            <person name="Noh H."/>
        </authorList>
    </citation>
    <scope>NUCLEOTIDE SEQUENCE</scope>
    <source>
        <strain evidence="2">DUCC4014</strain>
    </source>
</reference>
<dbReference type="EMBL" id="CP086720">
    <property type="protein sequence ID" value="WOO85987.1"/>
    <property type="molecule type" value="Genomic_DNA"/>
</dbReference>
<dbReference type="Proteomes" id="UP000827549">
    <property type="component" value="Chromosome 7"/>
</dbReference>
<keyword evidence="3" id="KW-1185">Reference proteome</keyword>
<evidence type="ECO:0000313" key="3">
    <source>
        <dbReference type="Proteomes" id="UP000827549"/>
    </source>
</evidence>
<feature type="region of interest" description="Disordered" evidence="1">
    <location>
        <begin position="121"/>
        <end position="189"/>
    </location>
</feature>
<proteinExistence type="predicted"/>
<accession>A0AAF0YGJ1</accession>
<evidence type="ECO:0000313" key="2">
    <source>
        <dbReference type="EMBL" id="WOO85987.1"/>
    </source>
</evidence>
<dbReference type="AlphaFoldDB" id="A0AAF0YGJ1"/>
<dbReference type="RefSeq" id="XP_062632013.1">
    <property type="nucleotide sequence ID" value="XM_062776029.1"/>
</dbReference>
<protein>
    <submittedName>
        <fullName evidence="2">Uncharacterized protein</fullName>
    </submittedName>
</protein>